<proteinExistence type="predicted"/>
<dbReference type="EMBL" id="FYDG01000002">
    <property type="protein sequence ID" value="SNB64577.1"/>
    <property type="molecule type" value="Genomic_DNA"/>
</dbReference>
<dbReference type="Pfam" id="PF02597">
    <property type="entry name" value="ThiS"/>
    <property type="match status" value="1"/>
</dbReference>
<protein>
    <submittedName>
        <fullName evidence="1">Molybdopterin synthase subunit MoaD</fullName>
    </submittedName>
</protein>
<dbReference type="SUPFAM" id="SSF54285">
    <property type="entry name" value="MoaD/ThiS"/>
    <property type="match status" value="1"/>
</dbReference>
<dbReference type="OrthoDB" id="9800712at2"/>
<dbReference type="RefSeq" id="WP_088519606.1">
    <property type="nucleotide sequence ID" value="NZ_FYDG01000002.1"/>
</dbReference>
<keyword evidence="2" id="KW-1185">Reference proteome</keyword>
<evidence type="ECO:0000313" key="1">
    <source>
        <dbReference type="EMBL" id="SNB64577.1"/>
    </source>
</evidence>
<accession>A0A212QXW6</accession>
<dbReference type="NCBIfam" id="TIGR01682">
    <property type="entry name" value="moaD"/>
    <property type="match status" value="1"/>
</dbReference>
<dbReference type="InterPro" id="IPR003749">
    <property type="entry name" value="ThiS/MoaD-like"/>
</dbReference>
<organism evidence="1 2">
    <name type="scientific">Rhodoblastus acidophilus</name>
    <name type="common">Rhodopseudomonas acidophila</name>
    <dbReference type="NCBI Taxonomy" id="1074"/>
    <lineage>
        <taxon>Bacteria</taxon>
        <taxon>Pseudomonadati</taxon>
        <taxon>Pseudomonadota</taxon>
        <taxon>Alphaproteobacteria</taxon>
        <taxon>Hyphomicrobiales</taxon>
        <taxon>Rhodoblastaceae</taxon>
        <taxon>Rhodoblastus</taxon>
    </lineage>
</organism>
<sequence>MKVVYFASLRERLGVSEEEVALPPEARSVADVIAFLARRDEISEAVFSSGVFRAALDKRHAKLEAPIAGATEIAFFPPMTGG</sequence>
<dbReference type="Gene3D" id="3.10.20.30">
    <property type="match status" value="1"/>
</dbReference>
<gene>
    <name evidence="1" type="ORF">SAMN06265338_10259</name>
</gene>
<dbReference type="InterPro" id="IPR016155">
    <property type="entry name" value="Mopterin_synth/thiamin_S_b"/>
</dbReference>
<dbReference type="Proteomes" id="UP000198418">
    <property type="component" value="Unassembled WGS sequence"/>
</dbReference>
<name>A0A212QXW6_RHOAC</name>
<dbReference type="InterPro" id="IPR012675">
    <property type="entry name" value="Beta-grasp_dom_sf"/>
</dbReference>
<reference evidence="2" key="1">
    <citation type="submission" date="2017-06" db="EMBL/GenBank/DDBJ databases">
        <authorList>
            <person name="Varghese N."/>
            <person name="Submissions S."/>
        </authorList>
    </citation>
    <scope>NUCLEOTIDE SEQUENCE [LARGE SCALE GENOMIC DNA]</scope>
    <source>
        <strain evidence="2">DSM 137</strain>
    </source>
</reference>
<dbReference type="CDD" id="cd00754">
    <property type="entry name" value="Ubl_MoaD"/>
    <property type="match status" value="1"/>
</dbReference>
<dbReference type="AlphaFoldDB" id="A0A212QXW6"/>
<evidence type="ECO:0000313" key="2">
    <source>
        <dbReference type="Proteomes" id="UP000198418"/>
    </source>
</evidence>